<dbReference type="EMBL" id="JABELV010000015">
    <property type="protein sequence ID" value="KAG7570916.1"/>
    <property type="molecule type" value="Genomic_DNA"/>
</dbReference>
<evidence type="ECO:0000259" key="8">
    <source>
        <dbReference type="PROSITE" id="PS50162"/>
    </source>
</evidence>
<dbReference type="PANTHER" id="PTHR46487:SF1">
    <property type="entry name" value="DNA REPAIR PROTEIN XRCC3"/>
    <property type="match status" value="1"/>
</dbReference>
<feature type="region of interest" description="Disordered" evidence="7">
    <location>
        <begin position="441"/>
        <end position="469"/>
    </location>
</feature>
<dbReference type="InterPro" id="IPR027417">
    <property type="entry name" value="P-loop_NTPase"/>
</dbReference>
<evidence type="ECO:0000256" key="4">
    <source>
        <dbReference type="ARBA" id="ARBA00022840"/>
    </source>
</evidence>
<dbReference type="InterPro" id="IPR013632">
    <property type="entry name" value="Rad51_C"/>
</dbReference>
<reference evidence="9" key="1">
    <citation type="submission" date="2020-04" db="EMBL/GenBank/DDBJ databases">
        <title>Analysis of mating type loci in Filobasidium floriforme.</title>
        <authorList>
            <person name="Nowrousian M."/>
        </authorList>
    </citation>
    <scope>NUCLEOTIDE SEQUENCE</scope>
    <source>
        <strain evidence="9">CBS 6242</strain>
    </source>
</reference>
<gene>
    <name evidence="9" type="ORF">FFLO_01114</name>
</gene>
<evidence type="ECO:0000313" key="9">
    <source>
        <dbReference type="EMBL" id="KAG7570916.1"/>
    </source>
</evidence>
<dbReference type="GO" id="GO:0005657">
    <property type="term" value="C:replication fork"/>
    <property type="evidence" value="ECO:0007669"/>
    <property type="project" value="TreeGrafter"/>
</dbReference>
<evidence type="ECO:0000313" key="10">
    <source>
        <dbReference type="Proteomes" id="UP000812966"/>
    </source>
</evidence>
<dbReference type="InterPro" id="IPR020588">
    <property type="entry name" value="RecA_ATP-bd"/>
</dbReference>
<evidence type="ECO:0000256" key="6">
    <source>
        <dbReference type="ARBA" id="ARBA00023242"/>
    </source>
</evidence>
<dbReference type="PANTHER" id="PTHR46487">
    <property type="entry name" value="DNA REPAIR PROTEIN XRCC3"/>
    <property type="match status" value="1"/>
</dbReference>
<evidence type="ECO:0000256" key="2">
    <source>
        <dbReference type="ARBA" id="ARBA00022741"/>
    </source>
</evidence>
<feature type="compositionally biased region" description="Polar residues" evidence="7">
    <location>
        <begin position="448"/>
        <end position="468"/>
    </location>
</feature>
<organism evidence="9 10">
    <name type="scientific">Filobasidium floriforme</name>
    <dbReference type="NCBI Taxonomy" id="5210"/>
    <lineage>
        <taxon>Eukaryota</taxon>
        <taxon>Fungi</taxon>
        <taxon>Dikarya</taxon>
        <taxon>Basidiomycota</taxon>
        <taxon>Agaricomycotina</taxon>
        <taxon>Tremellomycetes</taxon>
        <taxon>Filobasidiales</taxon>
        <taxon>Filobasidiaceae</taxon>
        <taxon>Filobasidium</taxon>
    </lineage>
</organism>
<evidence type="ECO:0000256" key="7">
    <source>
        <dbReference type="SAM" id="MobiDB-lite"/>
    </source>
</evidence>
<dbReference type="PROSITE" id="PS50162">
    <property type="entry name" value="RECA_2"/>
    <property type="match status" value="1"/>
</dbReference>
<keyword evidence="6" id="KW-0539">Nucleus</keyword>
<dbReference type="GO" id="GO:0033065">
    <property type="term" value="C:Rad51C-XRCC3 complex"/>
    <property type="evidence" value="ECO:0007669"/>
    <property type="project" value="TreeGrafter"/>
</dbReference>
<feature type="compositionally biased region" description="Polar residues" evidence="7">
    <location>
        <begin position="290"/>
        <end position="309"/>
    </location>
</feature>
<dbReference type="GO" id="GO:0061982">
    <property type="term" value="P:meiosis I cell cycle process"/>
    <property type="evidence" value="ECO:0007669"/>
    <property type="project" value="UniProtKB-ARBA"/>
</dbReference>
<dbReference type="CDD" id="cd19491">
    <property type="entry name" value="XRCC3"/>
    <property type="match status" value="1"/>
</dbReference>
<protein>
    <recommendedName>
        <fullName evidence="8">RecA family profile 1 domain-containing protein</fullName>
    </recommendedName>
</protein>
<dbReference type="GO" id="GO:0045003">
    <property type="term" value="P:double-strand break repair via synthesis-dependent strand annealing"/>
    <property type="evidence" value="ECO:0007669"/>
    <property type="project" value="TreeGrafter"/>
</dbReference>
<comment type="subcellular location">
    <subcellularLocation>
        <location evidence="1">Nucleus</location>
    </subcellularLocation>
</comment>
<evidence type="ECO:0000256" key="5">
    <source>
        <dbReference type="ARBA" id="ARBA00023204"/>
    </source>
</evidence>
<dbReference type="AlphaFoldDB" id="A0A8K0JQJ3"/>
<keyword evidence="10" id="KW-1185">Reference proteome</keyword>
<dbReference type="Pfam" id="PF08423">
    <property type="entry name" value="Rad51"/>
    <property type="match status" value="1"/>
</dbReference>
<name>A0A8K0JQJ3_9TREE</name>
<feature type="domain" description="RecA family profile 1" evidence="8">
    <location>
        <begin position="75"/>
        <end position="268"/>
    </location>
</feature>
<sequence length="491" mass="53941">MFDLETLPSLDDQDLAALQKADYIEASEVITAAPQDVLKRLKLADIQQVNRLVQILCQDVAPTAKRLSDVADEDDRNWITTGDPEVDRLLGGGIRTGVITEVCGESASGKSHLGLQLCVAGQLPTSSAELLPSGAILLTSERKVSFSRLEELARHIGTQTDPKVAKLAAKTLLDNVHTLHITEVDGLDHALAYIIPAMISRISAKSGKDGSFPIRLLVIDSIGALFRSSFETGFSGLTQRSRMLCLIADKLKLLAETQNMAIVVINQVTDVFQFSSGPSNVPSRPESPSPIITHQASSTGQDGSNNTLEEATPTDVPDQPTMTYKRQSRYFSGQSQSYPKEASLGLVWANAVNVRIMLSRTGRRRLLDPEDLGRKRVRLAAYDREVQHEQGVVSEDTFEPTLIRRMHLVFSPFARQDMLDYVILQSGIHSVPERRRIANEDVGDGPALQSSRSNANDQEAVGSSQSFQDDLIFDDFTNLPPDFWEEPKVPP</sequence>
<dbReference type="Gene3D" id="3.40.50.300">
    <property type="entry name" value="P-loop containing nucleotide triphosphate hydrolases"/>
    <property type="match status" value="1"/>
</dbReference>
<feature type="region of interest" description="Disordered" evidence="7">
    <location>
        <begin position="276"/>
        <end position="321"/>
    </location>
</feature>
<keyword evidence="2" id="KW-0547">Nucleotide-binding</keyword>
<keyword evidence="5" id="KW-0234">DNA repair</keyword>
<comment type="caution">
    <text evidence="9">The sequence shown here is derived from an EMBL/GenBank/DDBJ whole genome shotgun (WGS) entry which is preliminary data.</text>
</comment>
<dbReference type="GO" id="GO:0000400">
    <property type="term" value="F:four-way junction DNA binding"/>
    <property type="evidence" value="ECO:0007669"/>
    <property type="project" value="TreeGrafter"/>
</dbReference>
<dbReference type="GO" id="GO:0000722">
    <property type="term" value="P:telomere maintenance via recombination"/>
    <property type="evidence" value="ECO:0007669"/>
    <property type="project" value="TreeGrafter"/>
</dbReference>
<dbReference type="GO" id="GO:0071140">
    <property type="term" value="P:resolution of mitotic recombination intermediates"/>
    <property type="evidence" value="ECO:0007669"/>
    <property type="project" value="TreeGrafter"/>
</dbReference>
<keyword evidence="3" id="KW-0227">DNA damage</keyword>
<dbReference type="SUPFAM" id="SSF52540">
    <property type="entry name" value="P-loop containing nucleoside triphosphate hydrolases"/>
    <property type="match status" value="1"/>
</dbReference>
<keyword evidence="4" id="KW-0067">ATP-binding</keyword>
<dbReference type="Proteomes" id="UP000812966">
    <property type="component" value="Unassembled WGS sequence"/>
</dbReference>
<dbReference type="GO" id="GO:0090656">
    <property type="term" value="P:t-circle formation"/>
    <property type="evidence" value="ECO:0007669"/>
    <property type="project" value="TreeGrafter"/>
</dbReference>
<dbReference type="InterPro" id="IPR047348">
    <property type="entry name" value="XRCC3-like_C"/>
</dbReference>
<evidence type="ECO:0000256" key="1">
    <source>
        <dbReference type="ARBA" id="ARBA00004123"/>
    </source>
</evidence>
<dbReference type="GO" id="GO:0005524">
    <property type="term" value="F:ATP binding"/>
    <property type="evidence" value="ECO:0007669"/>
    <property type="project" value="UniProtKB-KW"/>
</dbReference>
<accession>A0A8K0JQJ3</accession>
<evidence type="ECO:0000256" key="3">
    <source>
        <dbReference type="ARBA" id="ARBA00022763"/>
    </source>
</evidence>
<proteinExistence type="predicted"/>
<dbReference type="GO" id="GO:0140664">
    <property type="term" value="F:ATP-dependent DNA damage sensor activity"/>
    <property type="evidence" value="ECO:0007669"/>
    <property type="project" value="InterPro"/>
</dbReference>
<dbReference type="PRINTS" id="PR01874">
    <property type="entry name" value="DNAREPAIRADA"/>
</dbReference>